<dbReference type="Proteomes" id="UP000291072">
    <property type="component" value="Unassembled WGS sequence"/>
</dbReference>
<dbReference type="AlphaFoldDB" id="A0A4R0XMZ7"/>
<organism evidence="4 5">
    <name type="scientific">Mycoplasma todarodis</name>
    <dbReference type="NCBI Taxonomy" id="1937191"/>
    <lineage>
        <taxon>Bacteria</taxon>
        <taxon>Bacillati</taxon>
        <taxon>Mycoplasmatota</taxon>
        <taxon>Mollicutes</taxon>
        <taxon>Mycoplasmataceae</taxon>
        <taxon>Mycoplasma</taxon>
    </lineage>
</organism>
<dbReference type="EMBL" id="PSZP01000001">
    <property type="protein sequence ID" value="TCG12091.1"/>
    <property type="molecule type" value="Genomic_DNA"/>
</dbReference>
<feature type="region of interest" description="Disordered" evidence="1">
    <location>
        <begin position="216"/>
        <end position="241"/>
    </location>
</feature>
<reference evidence="4 5" key="1">
    <citation type="submission" date="2018-02" db="EMBL/GenBank/DDBJ databases">
        <title>Mycoplasma marinum and Mycoplasma todarodis sp. nov., moderately halophilic and psychrotolerant mycoplasmas isolated from cephalopods.</title>
        <authorList>
            <person name="Viver T."/>
        </authorList>
    </citation>
    <scope>NUCLEOTIDE SEQUENCE [LARGE SCALE GENOMIC DNA]</scope>
    <source>
        <strain evidence="4 5">5H</strain>
    </source>
</reference>
<evidence type="ECO:0000259" key="3">
    <source>
        <dbReference type="Pfam" id="PF13020"/>
    </source>
</evidence>
<comment type="caution">
    <text evidence="4">The sequence shown here is derived from an EMBL/GenBank/DDBJ whole genome shotgun (WGS) entry which is preliminary data.</text>
</comment>
<keyword evidence="2" id="KW-1133">Transmembrane helix</keyword>
<proteinExistence type="predicted"/>
<evidence type="ECO:0000256" key="1">
    <source>
        <dbReference type="SAM" id="MobiDB-lite"/>
    </source>
</evidence>
<keyword evidence="2" id="KW-0472">Membrane</keyword>
<evidence type="ECO:0000256" key="2">
    <source>
        <dbReference type="SAM" id="Phobius"/>
    </source>
</evidence>
<sequence length="371" mass="43654">MKKIKKSQGIYSVAFQFEFNKEYKFNTYDIKNIESTGTDKIKIKINNKERRIALNTFFYNYLSAYLMGFIPMSKEILQSNTMISFAQKLQNKEIEFTKINSVNEKDEYFKKDENVFKNIKNVYNNGGKIFKKTLEAIIYNFHFIKEKSCKNENDVVEVMKENGEKTNSNNPARIVWKNFELFEKHFSLLLGTTNQTITPQNKTSIFSSKYKDLASKKSPTKRSGYSKDSTSEEKDRKTMKENGRIAENDTYKLMMNAINSYDREVFEILDINKEDKIEIEETFKTNVRAGYDLMIKKNNKEYATIEIKSIVSSKKISFHISTNEMERLKSNDLKRFVIFYVENKDIRIIPAEIILRDVEFSVASYQGKLYK</sequence>
<feature type="compositionally biased region" description="Basic and acidic residues" evidence="1">
    <location>
        <begin position="229"/>
        <end position="241"/>
    </location>
</feature>
<keyword evidence="2" id="KW-0812">Transmembrane</keyword>
<name>A0A4R0XMZ7_9MOLU</name>
<accession>A0A4R0XMZ7</accession>
<dbReference type="InterPro" id="IPR024975">
    <property type="entry name" value="NOV_C"/>
</dbReference>
<keyword evidence="5" id="KW-1185">Reference proteome</keyword>
<dbReference type="Pfam" id="PF13020">
    <property type="entry name" value="NOV_C"/>
    <property type="match status" value="1"/>
</dbReference>
<evidence type="ECO:0000313" key="5">
    <source>
        <dbReference type="Proteomes" id="UP000291072"/>
    </source>
</evidence>
<evidence type="ECO:0000313" key="4">
    <source>
        <dbReference type="EMBL" id="TCG12091.1"/>
    </source>
</evidence>
<gene>
    <name evidence="4" type="ORF">C4B25_00150</name>
</gene>
<dbReference type="RefSeq" id="WP_131613044.1">
    <property type="nucleotide sequence ID" value="NZ_PSZP01000001.1"/>
</dbReference>
<feature type="domain" description="Protein NO VEIN C-terminal" evidence="3">
    <location>
        <begin position="281"/>
        <end position="344"/>
    </location>
</feature>
<feature type="transmembrane region" description="Helical" evidence="2">
    <location>
        <begin position="52"/>
        <end position="72"/>
    </location>
</feature>
<protein>
    <recommendedName>
        <fullName evidence="3">Protein NO VEIN C-terminal domain-containing protein</fullName>
    </recommendedName>
</protein>